<reference evidence="3" key="1">
    <citation type="submission" date="2023-08" db="EMBL/GenBank/DDBJ databases">
        <title>Genomic characterization of piscicolin 126 produced by Carnobacterium maltaromaticum CM22 strain isolated from salmon (Salmo salar).</title>
        <authorList>
            <person name="Gonzalez-Gragera E."/>
            <person name="Garcia-Lopez J.D."/>
            <person name="Teso-Perez C."/>
            <person name="Gimenez-Hernandez I."/>
            <person name="Peralta-Sanchez J.M."/>
            <person name="Valdivia E."/>
            <person name="Montalban-Lopez M."/>
            <person name="Martin-Platero A.M."/>
            <person name="Banos A."/>
            <person name="Martinez-Bueno M."/>
        </authorList>
    </citation>
    <scope>NUCLEOTIDE SEQUENCE</scope>
    <source>
        <strain evidence="3">CM22</strain>
    </source>
</reference>
<gene>
    <name evidence="3" type="ORF">RAK27_02090</name>
</gene>
<organism evidence="3 4">
    <name type="scientific">Carnobacterium maltaromaticum</name>
    <name type="common">Carnobacterium piscicola</name>
    <dbReference type="NCBI Taxonomy" id="2751"/>
    <lineage>
        <taxon>Bacteria</taxon>
        <taxon>Bacillati</taxon>
        <taxon>Bacillota</taxon>
        <taxon>Bacilli</taxon>
        <taxon>Lactobacillales</taxon>
        <taxon>Carnobacteriaceae</taxon>
        <taxon>Carnobacterium</taxon>
    </lineage>
</organism>
<evidence type="ECO:0000313" key="4">
    <source>
        <dbReference type="Proteomes" id="UP001290462"/>
    </source>
</evidence>
<dbReference type="Proteomes" id="UP001290462">
    <property type="component" value="Unassembled WGS sequence"/>
</dbReference>
<dbReference type="EMBL" id="JAVBVO010000001">
    <property type="protein sequence ID" value="MDZ5757447.1"/>
    <property type="molecule type" value="Genomic_DNA"/>
</dbReference>
<comment type="caution">
    <text evidence="3">The sequence shown here is derived from an EMBL/GenBank/DDBJ whole genome shotgun (WGS) entry which is preliminary data.</text>
</comment>
<dbReference type="InterPro" id="IPR029051">
    <property type="entry name" value="DUF4352"/>
</dbReference>
<protein>
    <submittedName>
        <fullName evidence="3">DUF4352 domain-containing protein</fullName>
    </submittedName>
</protein>
<evidence type="ECO:0000313" key="3">
    <source>
        <dbReference type="EMBL" id="MDZ5757447.1"/>
    </source>
</evidence>
<feature type="domain" description="DUF4352" evidence="2">
    <location>
        <begin position="50"/>
        <end position="127"/>
    </location>
</feature>
<dbReference type="PROSITE" id="PS51257">
    <property type="entry name" value="PROKAR_LIPOPROTEIN"/>
    <property type="match status" value="1"/>
</dbReference>
<dbReference type="Gene3D" id="2.60.40.1240">
    <property type="match status" value="1"/>
</dbReference>
<dbReference type="RefSeq" id="WP_322808378.1">
    <property type="nucleotide sequence ID" value="NZ_JAVBVO010000001.1"/>
</dbReference>
<evidence type="ECO:0000256" key="1">
    <source>
        <dbReference type="ARBA" id="ARBA00022729"/>
    </source>
</evidence>
<dbReference type="InterPro" id="IPR029050">
    <property type="entry name" value="Immunoprotect_excell_Ig-like"/>
</dbReference>
<accession>A0AAW9JM33</accession>
<evidence type="ECO:0000259" key="2">
    <source>
        <dbReference type="Pfam" id="PF11611"/>
    </source>
</evidence>
<proteinExistence type="predicted"/>
<dbReference type="AlphaFoldDB" id="A0AAW9JM33"/>
<dbReference type="Pfam" id="PF11611">
    <property type="entry name" value="DUF4352"/>
    <property type="match status" value="1"/>
</dbReference>
<keyword evidence="1" id="KW-0732">Signal</keyword>
<sequence>MKKIVISILTVALLVTTGCSIKKNQGDLGEKRVANTFDITPKKISSSAIEGENQLITVDIEITNNDKGPLGIGAGDFFIRDEKGKETKIYGQRENFGEELGKGKTLAGKAYFKVSTDYSTFSLIYQPYQTIDAQWDNLQVPSK</sequence>
<name>A0AAW9JM33_CARML</name>